<feature type="transmembrane region" description="Helical" evidence="8">
    <location>
        <begin position="122"/>
        <end position="147"/>
    </location>
</feature>
<dbReference type="InterPro" id="IPR003010">
    <property type="entry name" value="C-N_Hydrolase"/>
</dbReference>
<keyword evidence="3 8" id="KW-0808">Transferase</keyword>
<dbReference type="EMBL" id="DVLP01000165">
    <property type="protein sequence ID" value="HIT75020.1"/>
    <property type="molecule type" value="Genomic_DNA"/>
</dbReference>
<name>A0A9D1GYA0_9ACTN</name>
<comment type="function">
    <text evidence="8">Catalyzes the phospholipid dependent N-acylation of the N-terminal cysteine of apolipoprotein, the last step in lipoprotein maturation.</text>
</comment>
<dbReference type="PANTHER" id="PTHR38686">
    <property type="entry name" value="APOLIPOPROTEIN N-ACYLTRANSFERASE"/>
    <property type="match status" value="1"/>
</dbReference>
<evidence type="ECO:0000256" key="3">
    <source>
        <dbReference type="ARBA" id="ARBA00022679"/>
    </source>
</evidence>
<evidence type="ECO:0000256" key="8">
    <source>
        <dbReference type="HAMAP-Rule" id="MF_01148"/>
    </source>
</evidence>
<dbReference type="SUPFAM" id="SSF56317">
    <property type="entry name" value="Carbon-nitrogen hydrolase"/>
    <property type="match status" value="1"/>
</dbReference>
<reference evidence="10" key="2">
    <citation type="journal article" date="2021" name="PeerJ">
        <title>Extensive microbial diversity within the chicken gut microbiome revealed by metagenomics and culture.</title>
        <authorList>
            <person name="Gilroy R."/>
            <person name="Ravi A."/>
            <person name="Getino M."/>
            <person name="Pursley I."/>
            <person name="Horton D.L."/>
            <person name="Alikhan N.F."/>
            <person name="Baker D."/>
            <person name="Gharbi K."/>
            <person name="Hall N."/>
            <person name="Watson M."/>
            <person name="Adriaenssens E.M."/>
            <person name="Foster-Nyarko E."/>
            <person name="Jarju S."/>
            <person name="Secka A."/>
            <person name="Antonio M."/>
            <person name="Oren A."/>
            <person name="Chaudhuri R.R."/>
            <person name="La Ragione R."/>
            <person name="Hildebrand F."/>
            <person name="Pallen M.J."/>
        </authorList>
    </citation>
    <scope>NUCLEOTIDE SEQUENCE</scope>
    <source>
        <strain evidence="10">ChiGjej1B1-24693</strain>
    </source>
</reference>
<keyword evidence="2 8" id="KW-1003">Cell membrane</keyword>
<evidence type="ECO:0000256" key="5">
    <source>
        <dbReference type="ARBA" id="ARBA00022989"/>
    </source>
</evidence>
<sequence>MPERPLLPLWAAVPTAAVAGVALDGALPSLGWWPLAFVSVTLGLLTLIGRRIGGSVLVGFAYGLCFFFPNISWISQFLGDMPLGWLPWVALAVLESAILAAITPLITLAYRWVPRWRDTRGVRLGVLPVLVAGLWTARELVLGSWPYGGFPWGRLGMTQSESPFATVASWVGISGLSFLMVLLCALVVEAIRWTARTTKAPGEGDSPAVRGVKALMPSFALVLLMMVIPQFPTTPAGSIRVGAAQGNGPTAFVDERRAFDVVNSQLEASQPLETERVDVVLWPEGGVDGDPINNQQLAAILDAAAARYHAPILMNAASADGDLVYNTSFLWTENGAVAQHSKRHPVPFGEYIPDREFYGTLVPDLVNLVGREYSAGTNPPIVNVDGTTIGLAICFDVVFDDVPREAVLNGAQVYMLQTNNADFRGSDENLQQLAFAKMRAIETGRSVVNLSTTGTSQVFGPDGTTVDSLPIDEAGLMIVDVELRDGLTPAMVIGPTVQLVLLWGSVLALAVLGVLSRRTTAV</sequence>
<protein>
    <recommendedName>
        <fullName evidence="8">Apolipoprotein N-acyltransferase</fullName>
        <shortName evidence="8">ALP N-acyltransferase</shortName>
        <ecNumber evidence="8">2.3.1.269</ecNumber>
    </recommendedName>
</protein>
<feature type="transmembrane region" description="Helical" evidence="8">
    <location>
        <begin position="212"/>
        <end position="231"/>
    </location>
</feature>
<comment type="pathway">
    <text evidence="8">Protein modification; lipoprotein biosynthesis (N-acyl transfer).</text>
</comment>
<dbReference type="NCBIfam" id="TIGR00546">
    <property type="entry name" value="lnt"/>
    <property type="match status" value="1"/>
</dbReference>
<dbReference type="GO" id="GO:0042158">
    <property type="term" value="P:lipoprotein biosynthetic process"/>
    <property type="evidence" value="ECO:0007669"/>
    <property type="project" value="UniProtKB-UniRule"/>
</dbReference>
<organism evidence="10 11">
    <name type="scientific">Candidatus Avipropionibacterium avicola</name>
    <dbReference type="NCBI Taxonomy" id="2840701"/>
    <lineage>
        <taxon>Bacteria</taxon>
        <taxon>Bacillati</taxon>
        <taxon>Actinomycetota</taxon>
        <taxon>Actinomycetes</taxon>
        <taxon>Propionibacteriales</taxon>
        <taxon>Propionibacteriaceae</taxon>
        <taxon>Propionibacteriaceae incertae sedis</taxon>
        <taxon>Candidatus Avipropionibacterium</taxon>
    </lineage>
</organism>
<reference evidence="10" key="1">
    <citation type="submission" date="2020-10" db="EMBL/GenBank/DDBJ databases">
        <authorList>
            <person name="Gilroy R."/>
        </authorList>
    </citation>
    <scope>NUCLEOTIDE SEQUENCE</scope>
    <source>
        <strain evidence="10">ChiGjej1B1-24693</strain>
    </source>
</reference>
<evidence type="ECO:0000256" key="4">
    <source>
        <dbReference type="ARBA" id="ARBA00022692"/>
    </source>
</evidence>
<proteinExistence type="inferred from homology"/>
<gene>
    <name evidence="8 10" type="primary">lnt</name>
    <name evidence="10" type="ORF">IAA98_05495</name>
</gene>
<accession>A0A9D1GYA0</accession>
<feature type="domain" description="CN hydrolase" evidence="9">
    <location>
        <begin position="239"/>
        <end position="483"/>
    </location>
</feature>
<comment type="similarity">
    <text evidence="8">Belongs to the CN hydrolase family. Apolipoprotein N-acyltransferase subfamily.</text>
</comment>
<evidence type="ECO:0000256" key="6">
    <source>
        <dbReference type="ARBA" id="ARBA00023136"/>
    </source>
</evidence>
<dbReference type="EC" id="2.3.1.269" evidence="8"/>
<keyword evidence="6 8" id="KW-0472">Membrane</keyword>
<dbReference type="InterPro" id="IPR036526">
    <property type="entry name" value="C-N_Hydrolase_sf"/>
</dbReference>
<dbReference type="Pfam" id="PF00795">
    <property type="entry name" value="CN_hydrolase"/>
    <property type="match status" value="1"/>
</dbReference>
<dbReference type="CDD" id="cd07571">
    <property type="entry name" value="ALP_N-acyl_transferase"/>
    <property type="match status" value="1"/>
</dbReference>
<dbReference type="PANTHER" id="PTHR38686:SF1">
    <property type="entry name" value="APOLIPOPROTEIN N-ACYLTRANSFERASE"/>
    <property type="match status" value="1"/>
</dbReference>
<comment type="catalytic activity">
    <reaction evidence="8">
        <text>N-terminal S-1,2-diacyl-sn-glyceryl-L-cysteinyl-[lipoprotein] + a glycerophospholipid = N-acyl-S-1,2-diacyl-sn-glyceryl-L-cysteinyl-[lipoprotein] + a 2-acyl-sn-glycero-3-phospholipid + H(+)</text>
        <dbReference type="Rhea" id="RHEA:48228"/>
        <dbReference type="Rhea" id="RHEA-COMP:14681"/>
        <dbReference type="Rhea" id="RHEA-COMP:14684"/>
        <dbReference type="ChEBI" id="CHEBI:15378"/>
        <dbReference type="ChEBI" id="CHEBI:136912"/>
        <dbReference type="ChEBI" id="CHEBI:140656"/>
        <dbReference type="ChEBI" id="CHEBI:140657"/>
        <dbReference type="ChEBI" id="CHEBI:140660"/>
        <dbReference type="EC" id="2.3.1.269"/>
    </reaction>
</comment>
<evidence type="ECO:0000256" key="1">
    <source>
        <dbReference type="ARBA" id="ARBA00004651"/>
    </source>
</evidence>
<dbReference type="InterPro" id="IPR045378">
    <property type="entry name" value="LNT_N"/>
</dbReference>
<keyword evidence="7 8" id="KW-0012">Acyltransferase</keyword>
<dbReference type="AlphaFoldDB" id="A0A9D1GYA0"/>
<dbReference type="GO" id="GO:0016410">
    <property type="term" value="F:N-acyltransferase activity"/>
    <property type="evidence" value="ECO:0007669"/>
    <property type="project" value="UniProtKB-UniRule"/>
</dbReference>
<keyword evidence="5 8" id="KW-1133">Transmembrane helix</keyword>
<dbReference type="InterPro" id="IPR004563">
    <property type="entry name" value="Apolipo_AcylTrfase"/>
</dbReference>
<comment type="caution">
    <text evidence="10">The sequence shown here is derived from an EMBL/GenBank/DDBJ whole genome shotgun (WGS) entry which is preliminary data.</text>
</comment>
<dbReference type="GO" id="GO:0005886">
    <property type="term" value="C:plasma membrane"/>
    <property type="evidence" value="ECO:0007669"/>
    <property type="project" value="UniProtKB-SubCell"/>
</dbReference>
<dbReference type="Gene3D" id="3.60.110.10">
    <property type="entry name" value="Carbon-nitrogen hydrolase"/>
    <property type="match status" value="1"/>
</dbReference>
<evidence type="ECO:0000256" key="2">
    <source>
        <dbReference type="ARBA" id="ARBA00022475"/>
    </source>
</evidence>
<feature type="transmembrane region" description="Helical" evidence="8">
    <location>
        <begin position="56"/>
        <end position="79"/>
    </location>
</feature>
<keyword evidence="4 8" id="KW-0812">Transmembrane</keyword>
<evidence type="ECO:0000256" key="7">
    <source>
        <dbReference type="ARBA" id="ARBA00023315"/>
    </source>
</evidence>
<dbReference type="HAMAP" id="MF_01148">
    <property type="entry name" value="Lnt"/>
    <property type="match status" value="1"/>
</dbReference>
<evidence type="ECO:0000313" key="11">
    <source>
        <dbReference type="Proteomes" id="UP000886842"/>
    </source>
</evidence>
<dbReference type="Proteomes" id="UP000886842">
    <property type="component" value="Unassembled WGS sequence"/>
</dbReference>
<dbReference type="PROSITE" id="PS50263">
    <property type="entry name" value="CN_HYDROLASE"/>
    <property type="match status" value="1"/>
</dbReference>
<feature type="transmembrane region" description="Helical" evidence="8">
    <location>
        <begin position="497"/>
        <end position="515"/>
    </location>
</feature>
<dbReference type="Pfam" id="PF20154">
    <property type="entry name" value="LNT_N"/>
    <property type="match status" value="1"/>
</dbReference>
<feature type="transmembrane region" description="Helical" evidence="8">
    <location>
        <begin position="167"/>
        <end position="191"/>
    </location>
</feature>
<feature type="transmembrane region" description="Helical" evidence="8">
    <location>
        <begin position="85"/>
        <end position="110"/>
    </location>
</feature>
<feature type="transmembrane region" description="Helical" evidence="8">
    <location>
        <begin position="32"/>
        <end position="49"/>
    </location>
</feature>
<evidence type="ECO:0000259" key="9">
    <source>
        <dbReference type="PROSITE" id="PS50263"/>
    </source>
</evidence>
<evidence type="ECO:0000313" key="10">
    <source>
        <dbReference type="EMBL" id="HIT75020.1"/>
    </source>
</evidence>
<comment type="subcellular location">
    <subcellularLocation>
        <location evidence="1 8">Cell membrane</location>
        <topology evidence="1 8">Multi-pass membrane protein</topology>
    </subcellularLocation>
</comment>